<evidence type="ECO:0000313" key="4">
    <source>
        <dbReference type="Proteomes" id="UP000813824"/>
    </source>
</evidence>
<reference evidence="3" key="1">
    <citation type="journal article" date="2021" name="New Phytol.">
        <title>Evolutionary innovations through gain and loss of genes in the ectomycorrhizal Boletales.</title>
        <authorList>
            <person name="Wu G."/>
            <person name="Miyauchi S."/>
            <person name="Morin E."/>
            <person name="Kuo A."/>
            <person name="Drula E."/>
            <person name="Varga T."/>
            <person name="Kohler A."/>
            <person name="Feng B."/>
            <person name="Cao Y."/>
            <person name="Lipzen A."/>
            <person name="Daum C."/>
            <person name="Hundley H."/>
            <person name="Pangilinan J."/>
            <person name="Johnson J."/>
            <person name="Barry K."/>
            <person name="LaButti K."/>
            <person name="Ng V."/>
            <person name="Ahrendt S."/>
            <person name="Min B."/>
            <person name="Choi I.G."/>
            <person name="Park H."/>
            <person name="Plett J.M."/>
            <person name="Magnuson J."/>
            <person name="Spatafora J.W."/>
            <person name="Nagy L.G."/>
            <person name="Henrissat B."/>
            <person name="Grigoriev I.V."/>
            <person name="Yang Z.L."/>
            <person name="Xu J."/>
            <person name="Martin F.M."/>
        </authorList>
    </citation>
    <scope>NUCLEOTIDE SEQUENCE</scope>
    <source>
        <strain evidence="3">KKN 215</strain>
    </source>
</reference>
<protein>
    <recommendedName>
        <fullName evidence="2">Cryptic POLO box 1 (CPB1) domain-containing protein</fullName>
    </recommendedName>
</protein>
<dbReference type="Gene3D" id="3.30.1120.120">
    <property type="match status" value="1"/>
</dbReference>
<feature type="compositionally biased region" description="Polar residues" evidence="1">
    <location>
        <begin position="541"/>
        <end position="557"/>
    </location>
</feature>
<sequence>MVCLSGRSPQMNGCGPSETISSSLGDISDEAAALLTGLLKTDPRARLHAGQIPSDSFFEPSVVVSPQRPPPQPILDSSPSGTSPLRLRYPKSFVTTRGYRTMPRVSSAPSSAVPIRFLDPPSHRTGDRKRLHHDPYPGQHVETLLPGRRFFSAPRDQNYIPSAQRTPLLPIFATPSTTEESVASTYRYGIDDSEAASNKKIPVQHPLLRPPTLSLKPQGPQNSDLGDLVPGVSLQQLHGRAACHTITTTAGTDHRIAMNTSYLAVHTYKVAKGQLTILPSMSLLIDFREGERRSGRKGSEILRVDPEGRWIEVFSAPHLSSPSCLMEPTTRYELDELPAAYYKQYEDASRIISQVKQRIPKLILHRPEAKYILMANDPHGDIEIISPPPQQKGNKDSGSSTTAVQTRIRFSRHSRLVEVSRFSGPKNEAAVVTGEWTKKAVRVISEDITGLHYVEADTATLDTRDWDSLKLLADFLPICVAVTNWGPECSRAGDNLKKPVTSSGDAPPPQEQLLELLSHPQRTSKRMPYVNAPTETRQREGTPSSSLTAASGTSILTRITVPPRPAKLPTQPVPRLNGLPSSKGSPARTKFLPDIGWCASSNMNGGDTHQLLFLDGVSLVVNTGDGIVSMTSVDGTHVEYMDGTWERNPAVHDRMMIFETVLDTISLP</sequence>
<proteinExistence type="predicted"/>
<dbReference type="PROSITE" id="PS51984">
    <property type="entry name" value="CPB1"/>
    <property type="match status" value="1"/>
</dbReference>
<organism evidence="3 4">
    <name type="scientific">Cristinia sonorae</name>
    <dbReference type="NCBI Taxonomy" id="1940300"/>
    <lineage>
        <taxon>Eukaryota</taxon>
        <taxon>Fungi</taxon>
        <taxon>Dikarya</taxon>
        <taxon>Basidiomycota</taxon>
        <taxon>Agaricomycotina</taxon>
        <taxon>Agaricomycetes</taxon>
        <taxon>Agaricomycetidae</taxon>
        <taxon>Agaricales</taxon>
        <taxon>Pleurotineae</taxon>
        <taxon>Stephanosporaceae</taxon>
        <taxon>Cristinia</taxon>
    </lineage>
</organism>
<dbReference type="Proteomes" id="UP000813824">
    <property type="component" value="Unassembled WGS sequence"/>
</dbReference>
<comment type="caution">
    <text evidence="3">The sequence shown here is derived from an EMBL/GenBank/DDBJ whole genome shotgun (WGS) entry which is preliminary data.</text>
</comment>
<name>A0A8K0UTX2_9AGAR</name>
<feature type="region of interest" description="Disordered" evidence="1">
    <location>
        <begin position="61"/>
        <end position="87"/>
    </location>
</feature>
<feature type="region of interest" description="Disordered" evidence="1">
    <location>
        <begin position="101"/>
        <end position="142"/>
    </location>
</feature>
<evidence type="ECO:0000256" key="1">
    <source>
        <dbReference type="SAM" id="MobiDB-lite"/>
    </source>
</evidence>
<dbReference type="InterPro" id="IPR033699">
    <property type="entry name" value="POLO_box_Plk4_1"/>
</dbReference>
<dbReference type="OrthoDB" id="408964at2759"/>
<dbReference type="AlphaFoldDB" id="A0A8K0UTX2"/>
<feature type="region of interest" description="Disordered" evidence="1">
    <location>
        <begin position="516"/>
        <end position="585"/>
    </location>
</feature>
<evidence type="ECO:0000313" key="3">
    <source>
        <dbReference type="EMBL" id="KAH8104543.1"/>
    </source>
</evidence>
<feature type="domain" description="Cryptic POLO box 1 (CPB1)" evidence="2">
    <location>
        <begin position="250"/>
        <end position="358"/>
    </location>
</feature>
<feature type="compositionally biased region" description="Low complexity" evidence="1">
    <location>
        <begin position="105"/>
        <end position="114"/>
    </location>
</feature>
<dbReference type="EMBL" id="JAEVFJ010000005">
    <property type="protein sequence ID" value="KAH8104543.1"/>
    <property type="molecule type" value="Genomic_DNA"/>
</dbReference>
<dbReference type="InterPro" id="IPR046437">
    <property type="entry name" value="Ser_Thr-PK_POLO_box_1_sf"/>
</dbReference>
<keyword evidence="4" id="KW-1185">Reference proteome</keyword>
<evidence type="ECO:0000259" key="2">
    <source>
        <dbReference type="PROSITE" id="PS51984"/>
    </source>
</evidence>
<accession>A0A8K0UTX2</accession>
<gene>
    <name evidence="3" type="ORF">BXZ70DRAFT_594195</name>
</gene>